<dbReference type="PANTHER" id="PTHR42061">
    <property type="entry name" value="ENDO-CHITOSANASE"/>
    <property type="match status" value="1"/>
</dbReference>
<evidence type="ECO:0000256" key="4">
    <source>
        <dbReference type="ARBA" id="ARBA00022525"/>
    </source>
</evidence>
<evidence type="ECO:0000256" key="5">
    <source>
        <dbReference type="ARBA" id="ARBA00022729"/>
    </source>
</evidence>
<proteinExistence type="inferred from homology"/>
<keyword evidence="6 10" id="KW-0378">Hydrolase</keyword>
<keyword evidence="8 10" id="KW-0326">Glycosidase</keyword>
<comment type="catalytic activity">
    <reaction evidence="1 10">
        <text>Endohydrolysis of beta-(1-&gt;4)-linkages between D-glucosamine residues in a partly acetylated chitosan.</text>
        <dbReference type="EC" id="3.2.1.132"/>
    </reaction>
</comment>
<evidence type="ECO:0000256" key="9">
    <source>
        <dbReference type="ARBA" id="ARBA00023326"/>
    </source>
</evidence>
<dbReference type="PANTHER" id="PTHR42061:SF6">
    <property type="entry name" value="ENDO-CHITOSANASE"/>
    <property type="match status" value="1"/>
</dbReference>
<dbReference type="Pfam" id="PF07335">
    <property type="entry name" value="Glyco_hydro_75"/>
    <property type="match status" value="1"/>
</dbReference>
<evidence type="ECO:0000256" key="2">
    <source>
        <dbReference type="ARBA" id="ARBA00004613"/>
    </source>
</evidence>
<accession>A0ABR4IKU6</accession>
<sequence length="288" mass="31164">MQYPKILISTLLALLFLLPTNARQTPPALRTLYNTIRASGPCTGPDLLKTGFFDQTEGSPPLWSYCQRHTSHTAIYLKGPGSALANMDIDCDGVANATGPDPHDKRCTGFADTQFQTAFKPLLQKDGYTIPGGDLNTYIHPYIVLGNWGRWPYRTFDPRSAGVHALSLAAVVCGDQLIYGIWGDVNGDDGPPLVGEASLALATACFGQAVNGSSGWDGTDVLYLAFKGAGAVPGPSGARWDARSYAEFEESVEGLGYRLVGELVEGVYLFPVDWIGRVVEWDPFHMRS</sequence>
<feature type="chain" id="PRO_5045009442" description="Endo-chitosanase" evidence="10">
    <location>
        <begin position="23"/>
        <end position="288"/>
    </location>
</feature>
<evidence type="ECO:0000313" key="11">
    <source>
        <dbReference type="EMBL" id="KAL2828345.1"/>
    </source>
</evidence>
<evidence type="ECO:0000256" key="6">
    <source>
        <dbReference type="ARBA" id="ARBA00022801"/>
    </source>
</evidence>
<comment type="subcellular location">
    <subcellularLocation>
        <location evidence="2 10">Secreted</location>
    </subcellularLocation>
</comment>
<organism evidence="11 12">
    <name type="scientific">Aspergillus pseudoustus</name>
    <dbReference type="NCBI Taxonomy" id="1810923"/>
    <lineage>
        <taxon>Eukaryota</taxon>
        <taxon>Fungi</taxon>
        <taxon>Dikarya</taxon>
        <taxon>Ascomycota</taxon>
        <taxon>Pezizomycotina</taxon>
        <taxon>Eurotiomycetes</taxon>
        <taxon>Eurotiomycetidae</taxon>
        <taxon>Eurotiales</taxon>
        <taxon>Aspergillaceae</taxon>
        <taxon>Aspergillus</taxon>
        <taxon>Aspergillus subgen. Nidulantes</taxon>
    </lineage>
</organism>
<keyword evidence="7" id="KW-0119">Carbohydrate metabolism</keyword>
<evidence type="ECO:0000256" key="7">
    <source>
        <dbReference type="ARBA" id="ARBA00023277"/>
    </source>
</evidence>
<protein>
    <recommendedName>
        <fullName evidence="10">Endo-chitosanase</fullName>
        <ecNumber evidence="10">3.2.1.132</ecNumber>
    </recommendedName>
</protein>
<gene>
    <name evidence="11" type="ORF">BJY01DRAFT_240937</name>
</gene>
<keyword evidence="12" id="KW-1185">Reference proteome</keyword>
<evidence type="ECO:0000256" key="1">
    <source>
        <dbReference type="ARBA" id="ARBA00000405"/>
    </source>
</evidence>
<dbReference type="Proteomes" id="UP001610446">
    <property type="component" value="Unassembled WGS sequence"/>
</dbReference>
<comment type="caution">
    <text evidence="11">The sequence shown here is derived from an EMBL/GenBank/DDBJ whole genome shotgun (WGS) entry which is preliminary data.</text>
</comment>
<comment type="similarity">
    <text evidence="3 10">Belongs to the glycosyl hydrolase 75 family.</text>
</comment>
<keyword evidence="5 10" id="KW-0732">Signal</keyword>
<evidence type="ECO:0000256" key="3">
    <source>
        <dbReference type="ARBA" id="ARBA00007799"/>
    </source>
</evidence>
<keyword evidence="9 10" id="KW-0624">Polysaccharide degradation</keyword>
<reference evidence="11 12" key="1">
    <citation type="submission" date="2024-07" db="EMBL/GenBank/DDBJ databases">
        <title>Section-level genome sequencing and comparative genomics of Aspergillus sections Usti and Cavernicolus.</title>
        <authorList>
            <consortium name="Lawrence Berkeley National Laboratory"/>
            <person name="Nybo J.L."/>
            <person name="Vesth T.C."/>
            <person name="Theobald S."/>
            <person name="Frisvad J.C."/>
            <person name="Larsen T.O."/>
            <person name="Kjaerboelling I."/>
            <person name="Rothschild-Mancinelli K."/>
            <person name="Lyhne E.K."/>
            <person name="Kogle M.E."/>
            <person name="Barry K."/>
            <person name="Clum A."/>
            <person name="Na H."/>
            <person name="Ledsgaard L."/>
            <person name="Lin J."/>
            <person name="Lipzen A."/>
            <person name="Kuo A."/>
            <person name="Riley R."/>
            <person name="Mondo S."/>
            <person name="Labutti K."/>
            <person name="Haridas S."/>
            <person name="Pangalinan J."/>
            <person name="Salamov A.A."/>
            <person name="Simmons B.A."/>
            <person name="Magnuson J.K."/>
            <person name="Chen J."/>
            <person name="Drula E."/>
            <person name="Henrissat B."/>
            <person name="Wiebenga A."/>
            <person name="Lubbers R.J."/>
            <person name="Gomes A.C."/>
            <person name="Makela M.R."/>
            <person name="Stajich J."/>
            <person name="Grigoriev I.V."/>
            <person name="Mortensen U.H."/>
            <person name="De Vries R.P."/>
            <person name="Baker S.E."/>
            <person name="Andersen M.R."/>
        </authorList>
    </citation>
    <scope>NUCLEOTIDE SEQUENCE [LARGE SCALE GENOMIC DNA]</scope>
    <source>
        <strain evidence="11 12">CBS 123904</strain>
    </source>
</reference>
<dbReference type="GO" id="GO:0016787">
    <property type="term" value="F:hydrolase activity"/>
    <property type="evidence" value="ECO:0007669"/>
    <property type="project" value="UniProtKB-KW"/>
</dbReference>
<evidence type="ECO:0000256" key="10">
    <source>
        <dbReference type="RuleBase" id="RU361208"/>
    </source>
</evidence>
<evidence type="ECO:0000313" key="12">
    <source>
        <dbReference type="Proteomes" id="UP001610446"/>
    </source>
</evidence>
<keyword evidence="4" id="KW-0964">Secreted</keyword>
<dbReference type="EMBL" id="JBFXLU010000367">
    <property type="protein sequence ID" value="KAL2828345.1"/>
    <property type="molecule type" value="Genomic_DNA"/>
</dbReference>
<dbReference type="InterPro" id="IPR009939">
    <property type="entry name" value="Chitosanase_fungal"/>
</dbReference>
<feature type="signal peptide" evidence="10">
    <location>
        <begin position="1"/>
        <end position="22"/>
    </location>
</feature>
<comment type="function">
    <text evidence="10">Chitosanase catalyzing the endo-type cleavage of chitosan, the deacylated form of chitin. Chitosanase may be crucial in the degradation of the deacetylated portion of chitin in the fungal cell wall.</text>
</comment>
<evidence type="ECO:0000256" key="8">
    <source>
        <dbReference type="ARBA" id="ARBA00023295"/>
    </source>
</evidence>
<dbReference type="EC" id="3.2.1.132" evidence="10"/>
<name>A0ABR4IKU6_9EURO</name>